<keyword evidence="3" id="KW-1185">Reference proteome</keyword>
<evidence type="ECO:0000313" key="3">
    <source>
        <dbReference type="Proteomes" id="UP000231962"/>
    </source>
</evidence>
<evidence type="ECO:0000313" key="1">
    <source>
        <dbReference type="EMBL" id="PJZ71193.1"/>
    </source>
</evidence>
<comment type="caution">
    <text evidence="2">The sequence shown here is derived from an EMBL/GenBank/DDBJ whole genome shotgun (WGS) entry which is preliminary data.</text>
</comment>
<dbReference type="EMBL" id="NPDZ01000001">
    <property type="protein sequence ID" value="PJZ74726.1"/>
    <property type="molecule type" value="Genomic_DNA"/>
</dbReference>
<protein>
    <recommendedName>
        <fullName evidence="5">Alpha/beta hydrolase</fullName>
    </recommendedName>
</protein>
<dbReference type="Proteomes" id="UP000231990">
    <property type="component" value="Unassembled WGS sequence"/>
</dbReference>
<dbReference type="OrthoDB" id="318816at2"/>
<dbReference type="RefSeq" id="WP_100712135.1">
    <property type="nucleotide sequence ID" value="NZ_NPDY01000001.1"/>
</dbReference>
<dbReference type="Proteomes" id="UP000231962">
    <property type="component" value="Unassembled WGS sequence"/>
</dbReference>
<evidence type="ECO:0008006" key="5">
    <source>
        <dbReference type="Google" id="ProtNLM"/>
    </source>
</evidence>
<dbReference type="Gene3D" id="3.40.50.1820">
    <property type="entry name" value="alpha/beta hydrolase"/>
    <property type="match status" value="1"/>
</dbReference>
<organism evidence="2 4">
    <name type="scientific">Leptospira perolatii</name>
    <dbReference type="NCBI Taxonomy" id="2023191"/>
    <lineage>
        <taxon>Bacteria</taxon>
        <taxon>Pseudomonadati</taxon>
        <taxon>Spirochaetota</taxon>
        <taxon>Spirochaetia</taxon>
        <taxon>Leptospirales</taxon>
        <taxon>Leptospiraceae</taxon>
        <taxon>Leptospira</taxon>
    </lineage>
</organism>
<accession>A0A2M9ZRL6</accession>
<proteinExistence type="predicted"/>
<reference evidence="3 4" key="1">
    <citation type="submission" date="2017-07" db="EMBL/GenBank/DDBJ databases">
        <title>Leptospira spp. isolated from tropical soils.</title>
        <authorList>
            <person name="Thibeaux R."/>
            <person name="Iraola G."/>
            <person name="Ferres I."/>
            <person name="Bierque E."/>
            <person name="Girault D."/>
            <person name="Soupe-Gilbert M.-E."/>
            <person name="Picardeau M."/>
            <person name="Goarant C."/>
        </authorList>
    </citation>
    <scope>NUCLEOTIDE SEQUENCE [LARGE SCALE GENOMIC DNA]</scope>
    <source>
        <strain evidence="2 4">FH1-B-B1</strain>
        <strain evidence="1 3">FH1-B-C1</strain>
    </source>
</reference>
<dbReference type="AlphaFoldDB" id="A0A2M9ZRL6"/>
<evidence type="ECO:0000313" key="4">
    <source>
        <dbReference type="Proteomes" id="UP000231990"/>
    </source>
</evidence>
<dbReference type="EMBL" id="NPDY01000001">
    <property type="protein sequence ID" value="PJZ71193.1"/>
    <property type="molecule type" value="Genomic_DNA"/>
</dbReference>
<dbReference type="SUPFAM" id="SSF53474">
    <property type="entry name" value="alpha/beta-Hydrolases"/>
    <property type="match status" value="1"/>
</dbReference>
<gene>
    <name evidence="1" type="ORF">CH360_01380</name>
    <name evidence="2" type="ORF">CH373_01380</name>
</gene>
<evidence type="ECO:0000313" key="2">
    <source>
        <dbReference type="EMBL" id="PJZ74726.1"/>
    </source>
</evidence>
<name>A0A2M9ZRL6_9LEPT</name>
<dbReference type="InterPro" id="IPR029058">
    <property type="entry name" value="AB_hydrolase_fold"/>
</dbReference>
<sequence>MFIKKIPVKGELHGYRIETTVDDPTAKFYLEEYLVGKGEESLYAASIQKLESIHNGNVPNRDELKNISQEYSVDFATLFFANRLLMQDGNRILQEEFLRNLDKVRWGESIPMKTDVLIMLVPGYDYAKNGHVTGADFAKPRKLLEDAGYNVEFIDIDPLGGVEENAEYIAEKIRRVHGKRIAIAGASSGGPAIHLALGKLLSVNETTQVKAWLNLGGILQGSPLLDKFSSGLKGLLFSTILWLKGWERSKFETMRASTSRRRFTTLKLPGHIAVYNYLGLSLSGNVSRFGRDKYKMMRSDGPNDGLTLLPDIVAPNSLSILSPNTDHFFAEDPEIEQKTLALLLTIVKRM</sequence>